<evidence type="ECO:0000256" key="6">
    <source>
        <dbReference type="ARBA" id="ARBA00023065"/>
    </source>
</evidence>
<evidence type="ECO:0000256" key="1">
    <source>
        <dbReference type="ARBA" id="ARBA00004141"/>
    </source>
</evidence>
<reference evidence="9 10" key="1">
    <citation type="journal article" date="2016" name="Genome Announc.">
        <title>Draft Genome Sequence of Criibacterium bergeronii gen. nov., sp. nov., Strain CCRI-22567T, Isolated from a Vaginal Sample from a Woman with Bacterial Vaginosis.</title>
        <authorList>
            <person name="Maheux A.F."/>
            <person name="Berube E."/>
            <person name="Boudreau D.K."/>
            <person name="Raymond F."/>
            <person name="Corbeil J."/>
            <person name="Roy P.H."/>
            <person name="Boissinot M."/>
            <person name="Omar R.F."/>
        </authorList>
    </citation>
    <scope>NUCLEOTIDE SEQUENCE [LARGE SCALE GENOMIC DNA]</scope>
    <source>
        <strain evidence="9 10">CCRI-22567</strain>
    </source>
</reference>
<proteinExistence type="inferred from homology"/>
<dbReference type="EMBL" id="MBEW02000006">
    <property type="protein sequence ID" value="RDY21595.1"/>
    <property type="molecule type" value="Genomic_DNA"/>
</dbReference>
<comment type="similarity">
    <text evidence="2">Belongs to the V-ATPase 116 kDa subunit family.</text>
</comment>
<keyword evidence="5 8" id="KW-1133">Transmembrane helix</keyword>
<evidence type="ECO:0000313" key="9">
    <source>
        <dbReference type="EMBL" id="RDY21595.1"/>
    </source>
</evidence>
<dbReference type="Pfam" id="PF01496">
    <property type="entry name" value="V_ATPase_I"/>
    <property type="match status" value="2"/>
</dbReference>
<dbReference type="PANTHER" id="PTHR11629:SF63">
    <property type="entry name" value="V-TYPE PROTON ATPASE SUBUNIT A"/>
    <property type="match status" value="1"/>
</dbReference>
<evidence type="ECO:0000256" key="2">
    <source>
        <dbReference type="ARBA" id="ARBA00009904"/>
    </source>
</evidence>
<comment type="caution">
    <text evidence="9">The sequence shown here is derived from an EMBL/GenBank/DDBJ whole genome shotgun (WGS) entry which is preliminary data.</text>
</comment>
<feature type="transmembrane region" description="Helical" evidence="8">
    <location>
        <begin position="413"/>
        <end position="446"/>
    </location>
</feature>
<feature type="transmembrane region" description="Helical" evidence="8">
    <location>
        <begin position="616"/>
        <end position="639"/>
    </location>
</feature>
<dbReference type="GO" id="GO:0033179">
    <property type="term" value="C:proton-transporting V-type ATPase, V0 domain"/>
    <property type="evidence" value="ECO:0007669"/>
    <property type="project" value="InterPro"/>
</dbReference>
<feature type="transmembrane region" description="Helical" evidence="8">
    <location>
        <begin position="536"/>
        <end position="554"/>
    </location>
</feature>
<dbReference type="InterPro" id="IPR002490">
    <property type="entry name" value="V-ATPase_116kDa_su"/>
</dbReference>
<gene>
    <name evidence="9" type="ORF">BBG48_004390</name>
</gene>
<evidence type="ECO:0000313" key="10">
    <source>
        <dbReference type="Proteomes" id="UP000093352"/>
    </source>
</evidence>
<dbReference type="STRING" id="1871336.BBG48_01670"/>
<keyword evidence="4 8" id="KW-0812">Transmembrane</keyword>
<evidence type="ECO:0000256" key="4">
    <source>
        <dbReference type="ARBA" id="ARBA00022692"/>
    </source>
</evidence>
<accession>A0A371IM67</accession>
<feature type="transmembrane region" description="Helical" evidence="8">
    <location>
        <begin position="371"/>
        <end position="401"/>
    </location>
</feature>
<dbReference type="GO" id="GO:0016471">
    <property type="term" value="C:vacuolar proton-transporting V-type ATPase complex"/>
    <property type="evidence" value="ECO:0007669"/>
    <property type="project" value="TreeGrafter"/>
</dbReference>
<dbReference type="RefSeq" id="WP_068912270.1">
    <property type="nucleotide sequence ID" value="NZ_MBEW02000006.1"/>
</dbReference>
<feature type="transmembrane region" description="Helical" evidence="8">
    <location>
        <begin position="466"/>
        <end position="485"/>
    </location>
</feature>
<evidence type="ECO:0000256" key="3">
    <source>
        <dbReference type="ARBA" id="ARBA00022448"/>
    </source>
</evidence>
<keyword evidence="7 8" id="KW-0472">Membrane</keyword>
<keyword evidence="6" id="KW-0406">Ion transport</keyword>
<protein>
    <submittedName>
        <fullName evidence="9">V-type ATP synthase subunit I</fullName>
    </submittedName>
</protein>
<dbReference type="Gene3D" id="1.20.1460.20">
    <property type="match status" value="1"/>
</dbReference>
<feature type="transmembrane region" description="Helical" evidence="8">
    <location>
        <begin position="588"/>
        <end position="610"/>
    </location>
</feature>
<keyword evidence="10" id="KW-1185">Reference proteome</keyword>
<evidence type="ECO:0000256" key="8">
    <source>
        <dbReference type="SAM" id="Phobius"/>
    </source>
</evidence>
<keyword evidence="3" id="KW-0813">Transport</keyword>
<dbReference type="AlphaFoldDB" id="A0A371IM67"/>
<dbReference type="GO" id="GO:0051117">
    <property type="term" value="F:ATPase binding"/>
    <property type="evidence" value="ECO:0007669"/>
    <property type="project" value="TreeGrafter"/>
</dbReference>
<evidence type="ECO:0000256" key="5">
    <source>
        <dbReference type="ARBA" id="ARBA00022989"/>
    </source>
</evidence>
<dbReference type="GO" id="GO:0007035">
    <property type="term" value="P:vacuolar acidification"/>
    <property type="evidence" value="ECO:0007669"/>
    <property type="project" value="TreeGrafter"/>
</dbReference>
<dbReference type="Proteomes" id="UP000093352">
    <property type="component" value="Unassembled WGS sequence"/>
</dbReference>
<dbReference type="Gene3D" id="3.30.70.2170">
    <property type="match status" value="1"/>
</dbReference>
<evidence type="ECO:0000256" key="7">
    <source>
        <dbReference type="ARBA" id="ARBA00023136"/>
    </source>
</evidence>
<dbReference type="Gene3D" id="3.30.70.2750">
    <property type="match status" value="1"/>
</dbReference>
<dbReference type="GO" id="GO:0046961">
    <property type="term" value="F:proton-transporting ATPase activity, rotational mechanism"/>
    <property type="evidence" value="ECO:0007669"/>
    <property type="project" value="InterPro"/>
</dbReference>
<feature type="transmembrane region" description="Helical" evidence="8">
    <location>
        <begin position="497"/>
        <end position="516"/>
    </location>
</feature>
<dbReference type="PANTHER" id="PTHR11629">
    <property type="entry name" value="VACUOLAR PROTON ATPASES"/>
    <property type="match status" value="1"/>
</dbReference>
<organism evidence="9 10">
    <name type="scientific">Criibacterium bergeronii</name>
    <dbReference type="NCBI Taxonomy" id="1871336"/>
    <lineage>
        <taxon>Bacteria</taxon>
        <taxon>Bacillati</taxon>
        <taxon>Bacillota</taxon>
        <taxon>Clostridia</taxon>
        <taxon>Peptostreptococcales</taxon>
        <taxon>Filifactoraceae</taxon>
        <taxon>Criibacterium</taxon>
    </lineage>
</organism>
<name>A0A371IM67_9FIRM</name>
<sequence length="680" mass="76017">MAKLKMQSVNIAGMKQDQKKIIETLQRLEVMDIKQLDSQEDEKSKKLSSEILQEKESIKKDLDISNDALEILKSHATISEPFVLVGRQTMTKQSYENYEKENLQQDLSLAVELIEAEKKVKENINKISQLYAKVEAVKPWEKLNVPLDFSGTQTTSFYLANIQGQKTKQEVDKIIQAKLDEENETIYFETTVVSSLDVLTYITATCLKQDEEKFLSALRASGFVRVIFTEDVTSSKLIENSLASIQQLKQQNDDIINSQIISKSSEIDRLRLLNDYEKMRNDQVDELSNLYVSKEAFVLAGYVPKVKSEELKNLVEQNFNAYVELQDTDPNDEEVPVLLKNNGYSAPLEGVVEAYSLPGATDIDPTGIISIFYYFMFGMMLSDAGYGLLMFLATSIGLVAYKDKLETRMKNMLAMYWFCGVFTIFWGIMFGSFFGDLIGVVSKTFFGSDFKFGPMWFDPVSQPMRLLTFALIIGVVHLFTGLFIKGIQLVQQKDYKALFADVISWFGILIGSLIVLLSTEMLGNIFGYTPSMPAGILTFGKYLAIASAISIVLTNGSSPNIGAKIGQGLYALYGISSYLSDVLSYSRLLALGLATGVIASVINMMGSMVATGIGGFIGAIVFIAIMIFGHLANFAINALGAYVHTNRLQYVELFGKFYDGGGRKFSPLKMNTKYYKFKER</sequence>
<comment type="subcellular location">
    <subcellularLocation>
        <location evidence="1">Membrane</location>
        <topology evidence="1">Multi-pass membrane protein</topology>
    </subcellularLocation>
</comment>